<keyword evidence="3" id="KW-1185">Reference proteome</keyword>
<dbReference type="Pfam" id="PF12710">
    <property type="entry name" value="HAD"/>
    <property type="match status" value="1"/>
</dbReference>
<sequence length="279" mass="31003">MGVQNAAVLPAMTTNPKFIFFTDFDGTITLQDSNDFLTDNIGYGRERRKAMNKECLEDRMTFAETFTDMMDSVTKPYNECIQYLVDNIKLDPYFAEFYEWAQANNVPVVVLSSGMEPIIKALLKSLIGPEAEKMQVLGNYVVPRPGKSIDEEGGWQIAYRHPESGFAHDKSVCLRQYSSLPEGERPTMFYAGDGVSDLSAARETDLLFAKKGRDLVTYCARENVPFTVFDDWSSILAKVKEIVEGKSTVQDAAKEGWEAYKAGNAGVASANGASKETTK</sequence>
<dbReference type="GO" id="GO:0016791">
    <property type="term" value="F:phosphatase activity"/>
    <property type="evidence" value="ECO:0007669"/>
    <property type="project" value="InterPro"/>
</dbReference>
<protein>
    <submittedName>
        <fullName evidence="2">2-hydroxy-3-keto-5-methylthiopentenyl-1-phosphate phosphatase-like protein</fullName>
    </submittedName>
</protein>
<dbReference type="InterPro" id="IPR036412">
    <property type="entry name" value="HAD-like_sf"/>
</dbReference>
<reference evidence="2" key="1">
    <citation type="journal article" date="2020" name="Stud. Mycol.">
        <title>101 Dothideomycetes genomes: a test case for predicting lifestyles and emergence of pathogens.</title>
        <authorList>
            <person name="Haridas S."/>
            <person name="Albert R."/>
            <person name="Binder M."/>
            <person name="Bloem J."/>
            <person name="Labutti K."/>
            <person name="Salamov A."/>
            <person name="Andreopoulos B."/>
            <person name="Baker S."/>
            <person name="Barry K."/>
            <person name="Bills G."/>
            <person name="Bluhm B."/>
            <person name="Cannon C."/>
            <person name="Castanera R."/>
            <person name="Culley D."/>
            <person name="Daum C."/>
            <person name="Ezra D."/>
            <person name="Gonzalez J."/>
            <person name="Henrissat B."/>
            <person name="Kuo A."/>
            <person name="Liang C."/>
            <person name="Lipzen A."/>
            <person name="Lutzoni F."/>
            <person name="Magnuson J."/>
            <person name="Mondo S."/>
            <person name="Nolan M."/>
            <person name="Ohm R."/>
            <person name="Pangilinan J."/>
            <person name="Park H.-J."/>
            <person name="Ramirez L."/>
            <person name="Alfaro M."/>
            <person name="Sun H."/>
            <person name="Tritt A."/>
            <person name="Yoshinaga Y."/>
            <person name="Zwiers L.-H."/>
            <person name="Turgeon B."/>
            <person name="Goodwin S."/>
            <person name="Spatafora J."/>
            <person name="Crous P."/>
            <person name="Grigoriev I."/>
        </authorList>
    </citation>
    <scope>NUCLEOTIDE SEQUENCE</scope>
    <source>
        <strain evidence="2">CBS 122367</strain>
    </source>
</reference>
<keyword evidence="1" id="KW-0378">Hydrolase</keyword>
<accession>A0A6G1JDI3</accession>
<dbReference type="Gene3D" id="3.90.1470.20">
    <property type="match status" value="1"/>
</dbReference>
<evidence type="ECO:0000256" key="1">
    <source>
        <dbReference type="ARBA" id="ARBA00022801"/>
    </source>
</evidence>
<dbReference type="SUPFAM" id="SSF56784">
    <property type="entry name" value="HAD-like"/>
    <property type="match status" value="1"/>
</dbReference>
<dbReference type="NCBIfam" id="TIGR01489">
    <property type="entry name" value="DKMTPPase-SF"/>
    <property type="match status" value="1"/>
</dbReference>
<dbReference type="EMBL" id="MU005574">
    <property type="protein sequence ID" value="KAF2688225.1"/>
    <property type="molecule type" value="Genomic_DNA"/>
</dbReference>
<proteinExistence type="predicted"/>
<dbReference type="InterPro" id="IPR006384">
    <property type="entry name" value="HAD_hydro_PyrdxlP_Pase-like"/>
</dbReference>
<evidence type="ECO:0000313" key="3">
    <source>
        <dbReference type="Proteomes" id="UP000799291"/>
    </source>
</evidence>
<dbReference type="PANTHER" id="PTHR28181:SF2">
    <property type="entry name" value="PHOSPHORIC MONOESTER HYDROLASE"/>
    <property type="match status" value="1"/>
</dbReference>
<dbReference type="NCBIfam" id="TIGR01488">
    <property type="entry name" value="HAD-SF-IB"/>
    <property type="match status" value="1"/>
</dbReference>
<dbReference type="PANTHER" id="PTHR28181">
    <property type="entry name" value="UPF0655 PROTEIN YCR015C"/>
    <property type="match status" value="1"/>
</dbReference>
<dbReference type="Gene3D" id="3.40.50.1000">
    <property type="entry name" value="HAD superfamily/HAD-like"/>
    <property type="match status" value="1"/>
</dbReference>
<evidence type="ECO:0000313" key="2">
    <source>
        <dbReference type="EMBL" id="KAF2688225.1"/>
    </source>
</evidence>
<dbReference type="InterPro" id="IPR050849">
    <property type="entry name" value="HAD-like_hydrolase_phosphatase"/>
</dbReference>
<dbReference type="Proteomes" id="UP000799291">
    <property type="component" value="Unassembled WGS sequence"/>
</dbReference>
<gene>
    <name evidence="2" type="ORF">K458DRAFT_332915</name>
</gene>
<name>A0A6G1JDI3_9PLEO</name>
<dbReference type="InterPro" id="IPR023214">
    <property type="entry name" value="HAD_sf"/>
</dbReference>
<dbReference type="OrthoDB" id="10014216at2759"/>
<organism evidence="2 3">
    <name type="scientific">Lentithecium fluviatile CBS 122367</name>
    <dbReference type="NCBI Taxonomy" id="1168545"/>
    <lineage>
        <taxon>Eukaryota</taxon>
        <taxon>Fungi</taxon>
        <taxon>Dikarya</taxon>
        <taxon>Ascomycota</taxon>
        <taxon>Pezizomycotina</taxon>
        <taxon>Dothideomycetes</taxon>
        <taxon>Pleosporomycetidae</taxon>
        <taxon>Pleosporales</taxon>
        <taxon>Massarineae</taxon>
        <taxon>Lentitheciaceae</taxon>
        <taxon>Lentithecium</taxon>
    </lineage>
</organism>
<dbReference type="AlphaFoldDB" id="A0A6G1JDI3"/>